<dbReference type="PANTHER" id="PTHR33169">
    <property type="entry name" value="PADR-FAMILY TRANSCRIPTIONAL REGULATOR"/>
    <property type="match status" value="1"/>
</dbReference>
<organism evidence="2 3">
    <name type="scientific">Syntrophobotulus glycolicus (strain DSM 8271 / FlGlyR)</name>
    <dbReference type="NCBI Taxonomy" id="645991"/>
    <lineage>
        <taxon>Bacteria</taxon>
        <taxon>Bacillati</taxon>
        <taxon>Bacillota</taxon>
        <taxon>Clostridia</taxon>
        <taxon>Eubacteriales</taxon>
        <taxon>Desulfitobacteriaceae</taxon>
        <taxon>Syntrophobotulus</taxon>
    </lineage>
</organism>
<feature type="domain" description="Transcription regulator PadR N-terminal" evidence="1">
    <location>
        <begin position="16"/>
        <end position="89"/>
    </location>
</feature>
<evidence type="ECO:0000313" key="2">
    <source>
        <dbReference type="EMBL" id="ADY57605.1"/>
    </source>
</evidence>
<dbReference type="InterPro" id="IPR052509">
    <property type="entry name" value="Metal_resp_DNA-bind_regulator"/>
</dbReference>
<dbReference type="Gene3D" id="1.10.10.10">
    <property type="entry name" value="Winged helix-like DNA-binding domain superfamily/Winged helix DNA-binding domain"/>
    <property type="match status" value="1"/>
</dbReference>
<dbReference type="Proteomes" id="UP000007488">
    <property type="component" value="Chromosome"/>
</dbReference>
<dbReference type="PANTHER" id="PTHR33169:SF14">
    <property type="entry name" value="TRANSCRIPTIONAL REGULATOR RV3488"/>
    <property type="match status" value="1"/>
</dbReference>
<proteinExistence type="predicted"/>
<dbReference type="OrthoDB" id="9808017at2"/>
<dbReference type="eggNOG" id="COG1695">
    <property type="taxonomic scope" value="Bacteria"/>
</dbReference>
<name>F0T2W8_SYNGF</name>
<gene>
    <name evidence="2" type="ordered locus">Sgly_3343</name>
</gene>
<dbReference type="SUPFAM" id="SSF46785">
    <property type="entry name" value="Winged helix' DNA-binding domain"/>
    <property type="match status" value="1"/>
</dbReference>
<dbReference type="InterPro" id="IPR036388">
    <property type="entry name" value="WH-like_DNA-bd_sf"/>
</dbReference>
<dbReference type="STRING" id="645991.Sgly_3343"/>
<dbReference type="RefSeq" id="WP_013626330.1">
    <property type="nucleotide sequence ID" value="NC_015172.1"/>
</dbReference>
<keyword evidence="3" id="KW-1185">Reference proteome</keyword>
<sequence>MRIDKSLLTGSTALLILKLLDQSDMYGYQMIEELSKQSKNVFTLKAGTLYPLLHSLEQKDLLISYEKTMENFRVRKYYKITKKGRKYLGEKTEEWKTYSSAVNRVLGGVSFAGI</sequence>
<reference evidence="2 3" key="1">
    <citation type="journal article" date="2011" name="Stand. Genomic Sci.">
        <title>Complete genome sequence of Syntrophobotulus glycolicus type strain (FlGlyR).</title>
        <authorList>
            <person name="Han C."/>
            <person name="Mwirichia R."/>
            <person name="Chertkov O."/>
            <person name="Held B."/>
            <person name="Lapidus A."/>
            <person name="Nolan M."/>
            <person name="Lucas S."/>
            <person name="Hammon N."/>
            <person name="Deshpande S."/>
            <person name="Cheng J.F."/>
            <person name="Tapia R."/>
            <person name="Goodwin L."/>
            <person name="Pitluck S."/>
            <person name="Huntemann M."/>
            <person name="Liolios K."/>
            <person name="Ivanova N."/>
            <person name="Pagani I."/>
            <person name="Mavromatis K."/>
            <person name="Ovchinikova G."/>
            <person name="Pati A."/>
            <person name="Chen A."/>
            <person name="Palaniappan K."/>
            <person name="Land M."/>
            <person name="Hauser L."/>
            <person name="Brambilla E.M."/>
            <person name="Rohde M."/>
            <person name="Spring S."/>
            <person name="Sikorski J."/>
            <person name="Goker M."/>
            <person name="Woyke T."/>
            <person name="Bristow J."/>
            <person name="Eisen J.A."/>
            <person name="Markowitz V."/>
            <person name="Hugenholtz P."/>
            <person name="Kyrpides N.C."/>
            <person name="Klenk H.P."/>
            <person name="Detter J.C."/>
        </authorList>
    </citation>
    <scope>NUCLEOTIDE SEQUENCE [LARGE SCALE GENOMIC DNA]</scope>
    <source>
        <strain evidence="3">DSM 8271 / FlGlyR</strain>
    </source>
</reference>
<dbReference type="Pfam" id="PF03551">
    <property type="entry name" value="PadR"/>
    <property type="match status" value="1"/>
</dbReference>
<dbReference type="HOGENOM" id="CLU_063440_3_3_9"/>
<evidence type="ECO:0000259" key="1">
    <source>
        <dbReference type="Pfam" id="PF03551"/>
    </source>
</evidence>
<dbReference type="EMBL" id="CP002547">
    <property type="protein sequence ID" value="ADY57605.1"/>
    <property type="molecule type" value="Genomic_DNA"/>
</dbReference>
<accession>F0T2W8</accession>
<reference evidence="3" key="2">
    <citation type="submission" date="2011-02" db="EMBL/GenBank/DDBJ databases">
        <title>The complete genome of Syntrophobotulus glycolicus DSM 8271.</title>
        <authorList>
            <person name="Lucas S."/>
            <person name="Copeland A."/>
            <person name="Lapidus A."/>
            <person name="Bruce D."/>
            <person name="Goodwin L."/>
            <person name="Pitluck S."/>
            <person name="Kyrpides N."/>
            <person name="Mavromatis K."/>
            <person name="Pagani I."/>
            <person name="Ivanova N."/>
            <person name="Mikhailova N."/>
            <person name="Chertkov O."/>
            <person name="Held B."/>
            <person name="Detter J.C."/>
            <person name="Tapia R."/>
            <person name="Han C."/>
            <person name="Land M."/>
            <person name="Hauser L."/>
            <person name="Markowitz V."/>
            <person name="Cheng J.-F."/>
            <person name="Hugenholtz P."/>
            <person name="Woyke T."/>
            <person name="Wu D."/>
            <person name="Spring S."/>
            <person name="Schroeder M."/>
            <person name="Brambilla E."/>
            <person name="Klenk H.-P."/>
            <person name="Eisen J.A."/>
        </authorList>
    </citation>
    <scope>NUCLEOTIDE SEQUENCE [LARGE SCALE GENOMIC DNA]</scope>
    <source>
        <strain evidence="3">DSM 8271 / FlGlyR</strain>
    </source>
</reference>
<protein>
    <submittedName>
        <fullName evidence="2">Transcriptional regulator, PadR family</fullName>
    </submittedName>
</protein>
<dbReference type="InterPro" id="IPR036390">
    <property type="entry name" value="WH_DNA-bd_sf"/>
</dbReference>
<dbReference type="InterPro" id="IPR005149">
    <property type="entry name" value="Tscrpt_reg_PadR_N"/>
</dbReference>
<dbReference type="KEGG" id="sgy:Sgly_3343"/>
<evidence type="ECO:0000313" key="3">
    <source>
        <dbReference type="Proteomes" id="UP000007488"/>
    </source>
</evidence>
<dbReference type="AlphaFoldDB" id="F0T2W8"/>